<dbReference type="OrthoDB" id="2431at10239"/>
<proteinExistence type="predicted"/>
<dbReference type="GeneID" id="40079265"/>
<dbReference type="KEGG" id="vg:40079265"/>
<evidence type="ECO:0000256" key="1">
    <source>
        <dbReference type="ARBA" id="ARBA00022950"/>
    </source>
</evidence>
<keyword evidence="2" id="KW-1162">Viral penetration into host cytoplasm</keyword>
<keyword evidence="1" id="KW-0118">Viral capsid assembly</keyword>
<evidence type="ECO:0000256" key="4">
    <source>
        <dbReference type="SAM" id="MobiDB-lite"/>
    </source>
</evidence>
<feature type="compositionally biased region" description="Pro residues" evidence="4">
    <location>
        <begin position="399"/>
        <end position="417"/>
    </location>
</feature>
<dbReference type="Proteomes" id="UP000222888">
    <property type="component" value="Segment"/>
</dbReference>
<organism evidence="5 6">
    <name type="scientific">Arthrobacter phage CapnMurica</name>
    <dbReference type="NCBI Taxonomy" id="1772294"/>
    <lineage>
        <taxon>Viruses</taxon>
        <taxon>Duplodnaviria</taxon>
        <taxon>Heunggongvirae</taxon>
        <taxon>Uroviricota</taxon>
        <taxon>Caudoviricetes</taxon>
        <taxon>Gordonvirus</taxon>
        <taxon>Gordonvirus captnmurica</taxon>
    </lineage>
</organism>
<keyword evidence="1" id="KW-1188">Viral release from host cell</keyword>
<protein>
    <submittedName>
        <fullName evidence="5">Portal protein</fullName>
    </submittedName>
</protein>
<keyword evidence="6" id="KW-1185">Reference proteome</keyword>
<dbReference type="InterPro" id="IPR006944">
    <property type="entry name" value="Phage/GTA_portal"/>
</dbReference>
<keyword evidence="2" id="KW-1160">Virus entry into host cell</keyword>
<reference evidence="5 6" key="1">
    <citation type="submission" date="2015-11" db="EMBL/GenBank/DDBJ databases">
        <authorList>
            <person name="Amegashie A.K."/>
            <person name="Borst K.R."/>
            <person name="Casazza W.J."/>
            <person name="Chen K.H."/>
            <person name="Evans D.R."/>
            <person name="Huang J."/>
            <person name="Kaku B.M."/>
            <person name="Khetarpal S.K."/>
            <person name="Keifer M.E."/>
            <person name="Kolev H.M."/>
            <person name="McDonald H.N."/>
            <person name="Nkangabwa M.S."/>
            <person name="Rickstrew G.A."/>
            <person name="Schlossman J.R."/>
            <person name="Tender C.M."/>
            <person name="Thomas C.G."/>
            <person name="Vanderveen L.N."/>
            <person name="Varma R.N."/>
            <person name="Wong N."/>
            <person name="Zhang C.W."/>
            <person name="Cutting C.L."/>
            <person name="Davison P.A."/>
            <person name="Braun M.A."/>
            <person name="Lopez A.J."/>
            <person name="Jarvik J.W."/>
            <person name="Bradley K.W."/>
            <person name="Asai D.J."/>
            <person name="Bowman C.A."/>
            <person name="Russell D.A."/>
            <person name="Pope W.H."/>
            <person name="Jacobs-Sera D."/>
            <person name="Hendrix R.W."/>
            <person name="Hatfull G.F."/>
        </authorList>
    </citation>
    <scope>NUCLEOTIDE SEQUENCE [LARGE SCALE GENOMIC DNA]</scope>
</reference>
<accession>A0A0U4JFI8</accession>
<name>A0A0U4JFI8_9CAUD</name>
<dbReference type="EMBL" id="KU160641">
    <property type="protein sequence ID" value="ALY08612.1"/>
    <property type="molecule type" value="Genomic_DNA"/>
</dbReference>
<feature type="region of interest" description="Disordered" evidence="4">
    <location>
        <begin position="379"/>
        <end position="417"/>
    </location>
</feature>
<keyword evidence="3" id="KW-0231">Viral genome packaging</keyword>
<sequence length="417" mass="46403">MGLKDTLIHAWNVFAKPDEPYGSGTSFQRGSVSYGSTPPQRQRTRVSNDRSIISSIYTRLSIDVSQVDITHIKIDQNGRYKETINSFLNECLTLDANMDQSAIAFKQDMAMTLFEEGVIAIVPVETDINPEVSMAFDIKELQIGKIVEWYPNRVKISVYDQDTGKREEVVMLKKSVAIVENPLYSVMNQPNGTLQRLIRKLSLLDSIDEAAGSGKLDLIIQLPYVIKSEARRQQANNRRADIEDQLKNGKYGIAYTDGTERITQLNRPAENNMLAQIEKLESSLYSQLGLTAGVFDGTASEAEMLNYNNRTIKPILKAVTQEMTRKFLSKTARAKSYGHQIAFNVDAFSLMPVSAIAELGDKFIRNKIMTPNEIRGILGMKPADDESADKLNNPNMPNEDPPNGPATPPDPNPPAAT</sequence>
<evidence type="ECO:0000313" key="5">
    <source>
        <dbReference type="EMBL" id="ALY08612.1"/>
    </source>
</evidence>
<dbReference type="RefSeq" id="YP_009603385.1">
    <property type="nucleotide sequence ID" value="NC_041951.1"/>
</dbReference>
<dbReference type="Pfam" id="PF04860">
    <property type="entry name" value="Phage_portal"/>
    <property type="match status" value="1"/>
</dbReference>
<keyword evidence="2" id="KW-1171">Viral genome ejection through host cell envelope</keyword>
<evidence type="ECO:0000256" key="3">
    <source>
        <dbReference type="ARBA" id="ARBA00023219"/>
    </source>
</evidence>
<evidence type="ECO:0000313" key="6">
    <source>
        <dbReference type="Proteomes" id="UP000222888"/>
    </source>
</evidence>
<gene>
    <name evidence="5" type="primary">12</name>
    <name evidence="5" type="ORF">CAPNMURICA_12</name>
</gene>
<evidence type="ECO:0000256" key="2">
    <source>
        <dbReference type="ARBA" id="ARBA00023009"/>
    </source>
</evidence>